<proteinExistence type="inferred from homology"/>
<gene>
    <name evidence="14" type="ORF">PFICI_07215</name>
</gene>
<keyword evidence="7" id="KW-0378">Hydrolase</keyword>
<dbReference type="OrthoDB" id="406631at2759"/>
<name>W3X7W1_PESFW</name>
<evidence type="ECO:0000256" key="9">
    <source>
        <dbReference type="ARBA" id="ARBA00068505"/>
    </source>
</evidence>
<evidence type="ECO:0000313" key="15">
    <source>
        <dbReference type="Proteomes" id="UP000030651"/>
    </source>
</evidence>
<comment type="catalytic activity">
    <reaction evidence="1">
        <text>Random hydrolysis of (1-&gt;4)-beta-D-mannosidic linkages in mannans, galactomannans and glucomannans.</text>
        <dbReference type="EC" id="3.2.1.78"/>
    </reaction>
</comment>
<dbReference type="EMBL" id="KI912112">
    <property type="protein sequence ID" value="ETS82213.1"/>
    <property type="molecule type" value="Genomic_DNA"/>
</dbReference>
<comment type="subcellular location">
    <subcellularLocation>
        <location evidence="2">Secreted</location>
    </subcellularLocation>
</comment>
<dbReference type="InterPro" id="IPR017853">
    <property type="entry name" value="GH"/>
</dbReference>
<keyword evidence="6 12" id="KW-0732">Signal</keyword>
<dbReference type="InterPro" id="IPR001547">
    <property type="entry name" value="Glyco_hydro_5"/>
</dbReference>
<evidence type="ECO:0000256" key="10">
    <source>
        <dbReference type="ARBA" id="ARBA00077212"/>
    </source>
</evidence>
<feature type="domain" description="CBM1" evidence="13">
    <location>
        <begin position="16"/>
        <end position="52"/>
    </location>
</feature>
<dbReference type="PANTHER" id="PTHR31451:SF39">
    <property type="entry name" value="MANNAN ENDO-1,4-BETA-MANNOSIDASE 1"/>
    <property type="match status" value="1"/>
</dbReference>
<dbReference type="FunFam" id="3.20.20.80:FF:000076">
    <property type="entry name" value="Mannan endo-1,4-beta-mannosidase A"/>
    <property type="match status" value="1"/>
</dbReference>
<feature type="signal peptide" evidence="12">
    <location>
        <begin position="1"/>
        <end position="16"/>
    </location>
</feature>
<dbReference type="RefSeq" id="XP_007833987.1">
    <property type="nucleotide sequence ID" value="XM_007835796.1"/>
</dbReference>
<dbReference type="AlphaFoldDB" id="W3X7W1"/>
<dbReference type="SUPFAM" id="SSF57180">
    <property type="entry name" value="Cellulose-binding domain"/>
    <property type="match status" value="1"/>
</dbReference>
<dbReference type="HOGENOM" id="CLU_031603_4_1_1"/>
<reference evidence="15" key="1">
    <citation type="journal article" date="2015" name="BMC Genomics">
        <title>Genomic and transcriptomic analysis of the endophytic fungus Pestalotiopsis fici reveals its lifestyle and high potential for synthesis of natural products.</title>
        <authorList>
            <person name="Wang X."/>
            <person name="Zhang X."/>
            <person name="Liu L."/>
            <person name="Xiang M."/>
            <person name="Wang W."/>
            <person name="Sun X."/>
            <person name="Che Y."/>
            <person name="Guo L."/>
            <person name="Liu G."/>
            <person name="Guo L."/>
            <person name="Wang C."/>
            <person name="Yin W.B."/>
            <person name="Stadler M."/>
            <person name="Zhang X."/>
            <person name="Liu X."/>
        </authorList>
    </citation>
    <scope>NUCLEOTIDE SEQUENCE [LARGE SCALE GENOMIC DNA]</scope>
    <source>
        <strain evidence="15">W106-1 / CGMCC3.15140</strain>
    </source>
</reference>
<evidence type="ECO:0000256" key="12">
    <source>
        <dbReference type="SAM" id="SignalP"/>
    </source>
</evidence>
<dbReference type="STRING" id="1229662.W3X7W1"/>
<dbReference type="PROSITE" id="PS00659">
    <property type="entry name" value="GLYCOSYL_HYDROL_F5"/>
    <property type="match status" value="1"/>
</dbReference>
<dbReference type="SUPFAM" id="SSF51445">
    <property type="entry name" value="(Trans)glycosidases"/>
    <property type="match status" value="1"/>
</dbReference>
<dbReference type="Gene3D" id="3.20.20.80">
    <property type="entry name" value="Glycosidases"/>
    <property type="match status" value="1"/>
</dbReference>
<evidence type="ECO:0000256" key="1">
    <source>
        <dbReference type="ARBA" id="ARBA00001678"/>
    </source>
</evidence>
<accession>W3X7W1</accession>
<dbReference type="InParanoid" id="W3X7W1"/>
<dbReference type="PROSITE" id="PS00562">
    <property type="entry name" value="CBM1_1"/>
    <property type="match status" value="1"/>
</dbReference>
<dbReference type="GeneID" id="19272228"/>
<evidence type="ECO:0000256" key="8">
    <source>
        <dbReference type="ARBA" id="ARBA00023295"/>
    </source>
</evidence>
<dbReference type="Pfam" id="PF26410">
    <property type="entry name" value="GH5_mannosidase"/>
    <property type="match status" value="1"/>
</dbReference>
<dbReference type="GO" id="GO:0005576">
    <property type="term" value="C:extracellular region"/>
    <property type="evidence" value="ECO:0007669"/>
    <property type="project" value="UniProtKB-SubCell"/>
</dbReference>
<keyword evidence="8" id="KW-0326">Glycosidase</keyword>
<dbReference type="OMA" id="YNWIEST"/>
<sequence length="448" mass="47687">MKFFAGLLSLAVAATAQQPLYAQCGGLTWTGATTCVSGAVCQVQNDYYSQCVPGTAATSATSTTAATSTTVRTSTTTRATTTSTSAATTTTAATSTRTSTGAATATGFPTTDGTLFNLDGVTKYYPGTNSYWISFLTSNDDVDSTLDDLVDSGLKILRIWGFNDVNTIPASGTVYFQYLSSSGSTINTGADGLERLDYIVSAAEARGIKLVIPFVNQWDDYGGIQAYINAFGGSKTSWYTDAASQAQYQAYIKAVVSRFVDSPAILAWELGNEPRCNGCDTSVIYNWAKTTSEYIKSLDSNHLVTTGIEGFGLPGDGSYPYTYGEGTDFVALLNITSLDFATFHLYPNSWGEDYDWGNDWISTHGAACVAAGKPCLFEEYGAPTNHCSIEAPWQATALSTDGIAADLFWQLGVTLSWGQTSDDGNTIFTNTSDWTCLVTDHVADIDAL</sequence>
<dbReference type="GO" id="GO:0046355">
    <property type="term" value="P:mannan catabolic process"/>
    <property type="evidence" value="ECO:0007669"/>
    <property type="project" value="UniProtKB-ARBA"/>
</dbReference>
<evidence type="ECO:0000256" key="5">
    <source>
        <dbReference type="ARBA" id="ARBA00022525"/>
    </source>
</evidence>
<comment type="similarity">
    <text evidence="3">Belongs to the glycosyl hydrolase 5 (cellulase A) family.</text>
</comment>
<evidence type="ECO:0000313" key="14">
    <source>
        <dbReference type="EMBL" id="ETS82213.1"/>
    </source>
</evidence>
<dbReference type="InterPro" id="IPR045053">
    <property type="entry name" value="MAN-like"/>
</dbReference>
<protein>
    <recommendedName>
        <fullName evidence="9">Mannan endo-1,4-beta-mannosidase A</fullName>
        <ecNumber evidence="4">3.2.1.78</ecNumber>
    </recommendedName>
    <alternativeName>
        <fullName evidence="10">Endo-beta-1,4-mannanase A</fullName>
    </alternativeName>
</protein>
<dbReference type="InterPro" id="IPR018087">
    <property type="entry name" value="Glyco_hydro_5_CS"/>
</dbReference>
<keyword evidence="5" id="KW-0964">Secreted</keyword>
<keyword evidence="15" id="KW-1185">Reference proteome</keyword>
<dbReference type="KEGG" id="pfy:PFICI_07215"/>
<evidence type="ECO:0000256" key="7">
    <source>
        <dbReference type="ARBA" id="ARBA00022801"/>
    </source>
</evidence>
<evidence type="ECO:0000256" key="11">
    <source>
        <dbReference type="SAM" id="MobiDB-lite"/>
    </source>
</evidence>
<dbReference type="eggNOG" id="ENOG502QS4Q">
    <property type="taxonomic scope" value="Eukaryota"/>
</dbReference>
<dbReference type="EC" id="3.2.1.78" evidence="4"/>
<dbReference type="Proteomes" id="UP000030651">
    <property type="component" value="Unassembled WGS sequence"/>
</dbReference>
<dbReference type="Pfam" id="PF00734">
    <property type="entry name" value="CBM_1"/>
    <property type="match status" value="1"/>
</dbReference>
<evidence type="ECO:0000259" key="13">
    <source>
        <dbReference type="PROSITE" id="PS51164"/>
    </source>
</evidence>
<evidence type="ECO:0000256" key="4">
    <source>
        <dbReference type="ARBA" id="ARBA00012706"/>
    </source>
</evidence>
<dbReference type="PROSITE" id="PS51164">
    <property type="entry name" value="CBM1_2"/>
    <property type="match status" value="1"/>
</dbReference>
<organism evidence="14 15">
    <name type="scientific">Pestalotiopsis fici (strain W106-1 / CGMCC3.15140)</name>
    <dbReference type="NCBI Taxonomy" id="1229662"/>
    <lineage>
        <taxon>Eukaryota</taxon>
        <taxon>Fungi</taxon>
        <taxon>Dikarya</taxon>
        <taxon>Ascomycota</taxon>
        <taxon>Pezizomycotina</taxon>
        <taxon>Sordariomycetes</taxon>
        <taxon>Xylariomycetidae</taxon>
        <taxon>Amphisphaeriales</taxon>
        <taxon>Sporocadaceae</taxon>
        <taxon>Pestalotiopsis</taxon>
    </lineage>
</organism>
<dbReference type="InterPro" id="IPR000254">
    <property type="entry name" value="CBD"/>
</dbReference>
<dbReference type="InterPro" id="IPR035971">
    <property type="entry name" value="CBD_sf"/>
</dbReference>
<dbReference type="SMART" id="SM00236">
    <property type="entry name" value="fCBD"/>
    <property type="match status" value="1"/>
</dbReference>
<evidence type="ECO:0000256" key="2">
    <source>
        <dbReference type="ARBA" id="ARBA00004613"/>
    </source>
</evidence>
<feature type="chain" id="PRO_5004835508" description="Mannan endo-1,4-beta-mannosidase A" evidence="12">
    <location>
        <begin position="17"/>
        <end position="448"/>
    </location>
</feature>
<dbReference type="PANTHER" id="PTHR31451">
    <property type="match status" value="1"/>
</dbReference>
<feature type="region of interest" description="Disordered" evidence="11">
    <location>
        <begin position="67"/>
        <end position="93"/>
    </location>
</feature>
<dbReference type="GO" id="GO:0030248">
    <property type="term" value="F:cellulose binding"/>
    <property type="evidence" value="ECO:0007669"/>
    <property type="project" value="InterPro"/>
</dbReference>
<dbReference type="GO" id="GO:0016985">
    <property type="term" value="F:mannan endo-1,4-beta-mannosidase activity"/>
    <property type="evidence" value="ECO:0007669"/>
    <property type="project" value="UniProtKB-EC"/>
</dbReference>
<evidence type="ECO:0000256" key="6">
    <source>
        <dbReference type="ARBA" id="ARBA00022729"/>
    </source>
</evidence>
<evidence type="ECO:0000256" key="3">
    <source>
        <dbReference type="ARBA" id="ARBA00005641"/>
    </source>
</evidence>